<dbReference type="Proteomes" id="UP000815325">
    <property type="component" value="Unassembled WGS sequence"/>
</dbReference>
<evidence type="ECO:0000256" key="2">
    <source>
        <dbReference type="RuleBase" id="RU003567"/>
    </source>
</evidence>
<evidence type="ECO:0000313" key="4">
    <source>
        <dbReference type="Proteomes" id="UP000815325"/>
    </source>
</evidence>
<name>A0ABQ7GNL8_DUNSA</name>
<dbReference type="PANTHER" id="PTHR10381:SF46">
    <property type="entry name" value="ATP-DEPENDENT CLP PROTEASE PROTEOLYTIC SUBUNIT-RELATED PROTEIN 2, CHLOROPLASTIC"/>
    <property type="match status" value="1"/>
</dbReference>
<accession>A0ABQ7GNL8</accession>
<dbReference type="InterPro" id="IPR023562">
    <property type="entry name" value="ClpP/TepA"/>
</dbReference>
<evidence type="ECO:0000313" key="3">
    <source>
        <dbReference type="EMBL" id="KAF5836195.1"/>
    </source>
</evidence>
<keyword evidence="4" id="KW-1185">Reference proteome</keyword>
<evidence type="ECO:0000256" key="1">
    <source>
        <dbReference type="ARBA" id="ARBA00007039"/>
    </source>
</evidence>
<dbReference type="Pfam" id="PF00574">
    <property type="entry name" value="CLP_protease"/>
    <property type="match status" value="1"/>
</dbReference>
<dbReference type="PANTHER" id="PTHR10381">
    <property type="entry name" value="ATP-DEPENDENT CLP PROTEASE PROTEOLYTIC SUBUNIT"/>
    <property type="match status" value="1"/>
</dbReference>
<dbReference type="InterPro" id="IPR029045">
    <property type="entry name" value="ClpP/crotonase-like_dom_sf"/>
</dbReference>
<organism evidence="3 4">
    <name type="scientific">Dunaliella salina</name>
    <name type="common">Green alga</name>
    <name type="synonym">Protococcus salinus</name>
    <dbReference type="NCBI Taxonomy" id="3046"/>
    <lineage>
        <taxon>Eukaryota</taxon>
        <taxon>Viridiplantae</taxon>
        <taxon>Chlorophyta</taxon>
        <taxon>core chlorophytes</taxon>
        <taxon>Chlorophyceae</taxon>
        <taxon>CS clade</taxon>
        <taxon>Chlamydomonadales</taxon>
        <taxon>Dunaliellaceae</taxon>
        <taxon>Dunaliella</taxon>
    </lineage>
</organism>
<reference evidence="3" key="1">
    <citation type="submission" date="2017-08" db="EMBL/GenBank/DDBJ databases">
        <authorList>
            <person name="Polle J.E."/>
            <person name="Barry K."/>
            <person name="Cushman J."/>
            <person name="Schmutz J."/>
            <person name="Tran D."/>
            <person name="Hathwaick L.T."/>
            <person name="Yim W.C."/>
            <person name="Jenkins J."/>
            <person name="Mckie-Krisberg Z.M."/>
            <person name="Prochnik S."/>
            <person name="Lindquist E."/>
            <person name="Dockter R.B."/>
            <person name="Adam C."/>
            <person name="Molina H."/>
            <person name="Bunkerborg J."/>
            <person name="Jin E."/>
            <person name="Buchheim M."/>
            <person name="Magnuson J."/>
        </authorList>
    </citation>
    <scope>NUCLEOTIDE SEQUENCE</scope>
    <source>
        <strain evidence="3">CCAP 19/18</strain>
    </source>
</reference>
<dbReference type="CDD" id="cd07017">
    <property type="entry name" value="S14_ClpP_2"/>
    <property type="match status" value="1"/>
</dbReference>
<gene>
    <name evidence="3" type="ORF">DUNSADRAFT_6261</name>
</gene>
<sequence length="297" mass="33640">MMALPLQGMRGLGQARPPRCSRQLTVKPVAVSHCVGIKSAGQLQKLVKPTFKSFRDVTRQQIASAKGSRAPKRKAATMMPVSTPRVLVRPPGERQMEWVDLWEAYIMQKVVFINKPITEDLANNMIALTLYLDSLDKKRIYYWLNIPYGEVVPTLALYDTMQYVRSKTATVCYGMCWGMGGFLLTAGGEKNYRYAMPHSILMMHHPSGASRGQASDMQIESKELVRMRDYLTLVTSESTGQPYDRVIRELSRNKWMDPKQAIEYGMIDKILTTPMPKMPDGPMVKFERAEDNPGLIV</sequence>
<comment type="similarity">
    <text evidence="1 2">Belongs to the peptidase S14 family.</text>
</comment>
<comment type="caution">
    <text evidence="3">The sequence shown here is derived from an EMBL/GenBank/DDBJ whole genome shotgun (WGS) entry which is preliminary data.</text>
</comment>
<protein>
    <recommendedName>
        <fullName evidence="2">ATP-dependent Clp protease proteolytic subunit</fullName>
    </recommendedName>
</protein>
<dbReference type="InterPro" id="IPR001907">
    <property type="entry name" value="ClpP"/>
</dbReference>
<proteinExistence type="inferred from homology"/>
<dbReference type="EMBL" id="MU069670">
    <property type="protein sequence ID" value="KAF5836195.1"/>
    <property type="molecule type" value="Genomic_DNA"/>
</dbReference>
<dbReference type="Gene3D" id="3.90.226.10">
    <property type="entry name" value="2-enoyl-CoA Hydratase, Chain A, domain 1"/>
    <property type="match status" value="1"/>
</dbReference>
<dbReference type="SUPFAM" id="SSF52096">
    <property type="entry name" value="ClpP/crotonase"/>
    <property type="match status" value="1"/>
</dbReference>
<dbReference type="PRINTS" id="PR00127">
    <property type="entry name" value="CLPPROTEASEP"/>
</dbReference>